<reference evidence="1 2" key="1">
    <citation type="submission" date="2021-05" db="EMBL/GenBank/DDBJ databases">
        <title>Bacteria Genome sequencing.</title>
        <authorList>
            <person name="Takabe Y."/>
            <person name="Nakajima Y."/>
            <person name="Suzuki S."/>
            <person name="Shiozaki T."/>
        </authorList>
    </citation>
    <scope>NUCLEOTIDE SEQUENCE [LARGE SCALE GENOMIC DNA]</scope>
    <source>
        <strain evidence="1 2">AI_62</strain>
    </source>
</reference>
<proteinExistence type="predicted"/>
<accession>A0ABQ4NJV9</accession>
<name>A0ABQ4NJV9_9RHOB</name>
<gene>
    <name evidence="1" type="ORF">JANAI62_10000</name>
</gene>
<evidence type="ECO:0000313" key="2">
    <source>
        <dbReference type="Proteomes" id="UP000786693"/>
    </source>
</evidence>
<dbReference type="Proteomes" id="UP000786693">
    <property type="component" value="Unassembled WGS sequence"/>
</dbReference>
<evidence type="ECO:0000313" key="1">
    <source>
        <dbReference type="EMBL" id="GIT94377.1"/>
    </source>
</evidence>
<comment type="caution">
    <text evidence="1">The sequence shown here is derived from an EMBL/GenBank/DDBJ whole genome shotgun (WGS) entry which is preliminary data.</text>
</comment>
<keyword evidence="2" id="KW-1185">Reference proteome</keyword>
<protein>
    <submittedName>
        <fullName evidence="1">Uncharacterized protein</fullName>
    </submittedName>
</protein>
<dbReference type="EMBL" id="BPFH01000002">
    <property type="protein sequence ID" value="GIT94377.1"/>
    <property type="molecule type" value="Genomic_DNA"/>
</dbReference>
<organism evidence="1 2">
    <name type="scientific">Jannaschia pagri</name>
    <dbReference type="NCBI Taxonomy" id="2829797"/>
    <lineage>
        <taxon>Bacteria</taxon>
        <taxon>Pseudomonadati</taxon>
        <taxon>Pseudomonadota</taxon>
        <taxon>Alphaproteobacteria</taxon>
        <taxon>Rhodobacterales</taxon>
        <taxon>Roseobacteraceae</taxon>
        <taxon>Jannaschia</taxon>
    </lineage>
</organism>
<sequence length="124" mass="14113">MIAMAAGWHSDGRGWHERRDGATFVLTRRLPLRWDVWAQTVLPDLGRRRLAHAIRQDLWRALRSLRGFAPAVEVTRDGRLCRVRAGGSVAGRIPGGVSERIAAFLEDPGRRRAWQRSATHRRSQ</sequence>